<dbReference type="Gene3D" id="3.30.70.1560">
    <property type="entry name" value="Alpha-L RNA-binding motif"/>
    <property type="match status" value="1"/>
</dbReference>
<proteinExistence type="inferred from homology"/>
<dbReference type="SUPFAM" id="SSF55174">
    <property type="entry name" value="Alpha-L RNA-binding motif"/>
    <property type="match status" value="1"/>
</dbReference>
<evidence type="ECO:0000313" key="6">
    <source>
        <dbReference type="EMBL" id="MSR90328.1"/>
    </source>
</evidence>
<sequence length="251" mass="28472">MIKQFAITHEEKSSEVRLNKYISESGFTSRREADKLIESGKVKVNGETAVTGLKVSSGDVVEVCGKVIRNHQKPVYIALNKPVGITCTTESKVKGNIVDFVKHKQRIFPIGRLDKDSQGLIFLTNDGDIVNKILRAGNNHEKEYIVTVNKNINPEFIKGMSNGVPILGTVTKKCRVTQENKRTFRIILTQGLNRQIRRMCEYFGYTVTKLERVRIMNVKLGKLKIGQWRDLTPQELKEINNLIKSSKKEAE</sequence>
<dbReference type="PROSITE" id="PS50889">
    <property type="entry name" value="S4"/>
    <property type="match status" value="1"/>
</dbReference>
<dbReference type="Proteomes" id="UP000460287">
    <property type="component" value="Unassembled WGS sequence"/>
</dbReference>
<keyword evidence="3" id="KW-0694">RNA-binding</keyword>
<dbReference type="PANTHER" id="PTHR47683">
    <property type="entry name" value="PSEUDOURIDINE SYNTHASE FAMILY PROTEIN-RELATED"/>
    <property type="match status" value="1"/>
</dbReference>
<reference evidence="6 7" key="1">
    <citation type="submission" date="2019-08" db="EMBL/GenBank/DDBJ databases">
        <title>In-depth cultivation of the pig gut microbiome towards novel bacterial diversity and tailored functional studies.</title>
        <authorList>
            <person name="Wylensek D."/>
            <person name="Hitch T.C.A."/>
            <person name="Clavel T."/>
        </authorList>
    </citation>
    <scope>NUCLEOTIDE SEQUENCE [LARGE SCALE GENOMIC DNA]</scope>
    <source>
        <strain evidence="6 7">WCA-383-APC-5B</strain>
    </source>
</reference>
<dbReference type="Gene3D" id="3.30.70.580">
    <property type="entry name" value="Pseudouridine synthase I, catalytic domain, N-terminal subdomain"/>
    <property type="match status" value="1"/>
</dbReference>
<feature type="domain" description="RNA-binding S4" evidence="5">
    <location>
        <begin position="16"/>
        <end position="73"/>
    </location>
</feature>
<dbReference type="PROSITE" id="PS01149">
    <property type="entry name" value="PSI_RSU"/>
    <property type="match status" value="1"/>
</dbReference>
<organism evidence="6 7">
    <name type="scientific">Inconstantimicrobium porci</name>
    <dbReference type="NCBI Taxonomy" id="2652291"/>
    <lineage>
        <taxon>Bacteria</taxon>
        <taxon>Bacillati</taxon>
        <taxon>Bacillota</taxon>
        <taxon>Clostridia</taxon>
        <taxon>Eubacteriales</taxon>
        <taxon>Clostridiaceae</taxon>
        <taxon>Inconstantimicrobium</taxon>
    </lineage>
</organism>
<dbReference type="Pfam" id="PF00849">
    <property type="entry name" value="PseudoU_synth_2"/>
    <property type="match status" value="1"/>
</dbReference>
<dbReference type="FunFam" id="3.10.290.10:FF:000003">
    <property type="entry name" value="Pseudouridine synthase"/>
    <property type="match status" value="1"/>
</dbReference>
<protein>
    <recommendedName>
        <fullName evidence="4">Pseudouridine synthase</fullName>
        <ecNumber evidence="4">5.4.99.-</ecNumber>
    </recommendedName>
</protein>
<dbReference type="NCBIfam" id="NF007784">
    <property type="entry name" value="PRK10475.1"/>
    <property type="match status" value="1"/>
</dbReference>
<dbReference type="PANTHER" id="PTHR47683:SF2">
    <property type="entry name" value="RNA-BINDING S4 DOMAIN-CONTAINING PROTEIN"/>
    <property type="match status" value="1"/>
</dbReference>
<comment type="caution">
    <text evidence="6">The sequence shown here is derived from an EMBL/GenBank/DDBJ whole genome shotgun (WGS) entry which is preliminary data.</text>
</comment>
<evidence type="ECO:0000313" key="7">
    <source>
        <dbReference type="Proteomes" id="UP000460287"/>
    </source>
</evidence>
<evidence type="ECO:0000259" key="5">
    <source>
        <dbReference type="SMART" id="SM00363"/>
    </source>
</evidence>
<dbReference type="CDD" id="cd00165">
    <property type="entry name" value="S4"/>
    <property type="match status" value="1"/>
</dbReference>
<dbReference type="InterPro" id="IPR050343">
    <property type="entry name" value="RsuA_PseudoU_synthase"/>
</dbReference>
<evidence type="ECO:0000256" key="2">
    <source>
        <dbReference type="ARBA" id="ARBA00023235"/>
    </source>
</evidence>
<gene>
    <name evidence="6" type="primary">rluF</name>
    <name evidence="6" type="ORF">FYJ33_02560</name>
</gene>
<name>A0A7X2MWF1_9CLOT</name>
<dbReference type="CDD" id="cd02554">
    <property type="entry name" value="PseudoU_synth_RluF"/>
    <property type="match status" value="1"/>
</dbReference>
<evidence type="ECO:0000256" key="1">
    <source>
        <dbReference type="ARBA" id="ARBA00008348"/>
    </source>
</evidence>
<dbReference type="GO" id="GO:0003723">
    <property type="term" value="F:RNA binding"/>
    <property type="evidence" value="ECO:0007669"/>
    <property type="project" value="UniProtKB-KW"/>
</dbReference>
<dbReference type="GO" id="GO:0000455">
    <property type="term" value="P:enzyme-directed rRNA pseudouridine synthesis"/>
    <property type="evidence" value="ECO:0007669"/>
    <property type="project" value="UniProtKB-ARBA"/>
</dbReference>
<keyword evidence="2 4" id="KW-0413">Isomerase</keyword>
<dbReference type="InterPro" id="IPR002942">
    <property type="entry name" value="S4_RNA-bd"/>
</dbReference>
<accession>A0A7X2MWF1</accession>
<dbReference type="FunFam" id="3.30.70.1560:FF:000002">
    <property type="entry name" value="Pseudouridine synthase"/>
    <property type="match status" value="1"/>
</dbReference>
<dbReference type="EMBL" id="VULX01000002">
    <property type="protein sequence ID" value="MSR90328.1"/>
    <property type="molecule type" value="Genomic_DNA"/>
</dbReference>
<dbReference type="NCBIfam" id="TIGR00093">
    <property type="entry name" value="pseudouridine synthase"/>
    <property type="match status" value="1"/>
</dbReference>
<dbReference type="Gene3D" id="3.10.290.10">
    <property type="entry name" value="RNA-binding S4 domain"/>
    <property type="match status" value="1"/>
</dbReference>
<dbReference type="InterPro" id="IPR020094">
    <property type="entry name" value="TruA/RsuA/RluB/E/F_N"/>
</dbReference>
<dbReference type="InterPro" id="IPR042092">
    <property type="entry name" value="PsdUridine_s_RsuA/RluB/E/F_cat"/>
</dbReference>
<comment type="similarity">
    <text evidence="1 4">Belongs to the pseudouridine synthase RsuA family.</text>
</comment>
<dbReference type="Pfam" id="PF01479">
    <property type="entry name" value="S4"/>
    <property type="match status" value="1"/>
</dbReference>
<dbReference type="InterPro" id="IPR000748">
    <property type="entry name" value="PsdUridine_synth_RsuA/RluB/E/F"/>
</dbReference>
<dbReference type="RefSeq" id="WP_154530215.1">
    <property type="nucleotide sequence ID" value="NZ_JAQXTV010000140.1"/>
</dbReference>
<dbReference type="InterPro" id="IPR020103">
    <property type="entry name" value="PsdUridine_synth_cat_dom_sf"/>
</dbReference>
<dbReference type="InterPro" id="IPR006145">
    <property type="entry name" value="PsdUridine_synth_RsuA/RluA"/>
</dbReference>
<dbReference type="SMART" id="SM00363">
    <property type="entry name" value="S4"/>
    <property type="match status" value="1"/>
</dbReference>
<dbReference type="AlphaFoldDB" id="A0A7X2MWF1"/>
<dbReference type="GO" id="GO:0120159">
    <property type="term" value="F:rRNA pseudouridine synthase activity"/>
    <property type="evidence" value="ECO:0007669"/>
    <property type="project" value="UniProtKB-ARBA"/>
</dbReference>
<dbReference type="InterPro" id="IPR018496">
    <property type="entry name" value="PsdUridine_synth_RsuA/RluB_CS"/>
</dbReference>
<evidence type="ECO:0000256" key="4">
    <source>
        <dbReference type="RuleBase" id="RU003887"/>
    </source>
</evidence>
<dbReference type="SUPFAM" id="SSF55120">
    <property type="entry name" value="Pseudouridine synthase"/>
    <property type="match status" value="1"/>
</dbReference>
<evidence type="ECO:0000256" key="3">
    <source>
        <dbReference type="PROSITE-ProRule" id="PRU00182"/>
    </source>
</evidence>
<keyword evidence="7" id="KW-1185">Reference proteome</keyword>
<dbReference type="EC" id="5.4.99.-" evidence="4"/>
<dbReference type="InterPro" id="IPR036986">
    <property type="entry name" value="S4_RNA-bd_sf"/>
</dbReference>